<keyword evidence="4" id="KW-1185">Reference proteome</keyword>
<dbReference type="OrthoDB" id="10256122at2759"/>
<feature type="repeat" description="WD" evidence="2">
    <location>
        <begin position="1"/>
        <end position="38"/>
    </location>
</feature>
<protein>
    <submittedName>
        <fullName evidence="3">Pre-mRNA-splicing factor prp46</fullName>
    </submittedName>
</protein>
<dbReference type="GO" id="GO:0000974">
    <property type="term" value="C:Prp19 complex"/>
    <property type="evidence" value="ECO:0007669"/>
    <property type="project" value="TreeGrafter"/>
</dbReference>
<dbReference type="PROSITE" id="PS50082">
    <property type="entry name" value="WD_REPEATS_2"/>
    <property type="match status" value="1"/>
</dbReference>
<evidence type="ECO:0000313" key="3">
    <source>
        <dbReference type="EMBL" id="KAF9118926.1"/>
    </source>
</evidence>
<evidence type="ECO:0000313" key="4">
    <source>
        <dbReference type="Proteomes" id="UP000748756"/>
    </source>
</evidence>
<evidence type="ECO:0000256" key="1">
    <source>
        <dbReference type="ARBA" id="ARBA00025726"/>
    </source>
</evidence>
<organism evidence="3 4">
    <name type="scientific">Linnemannia schmuckeri</name>
    <dbReference type="NCBI Taxonomy" id="64567"/>
    <lineage>
        <taxon>Eukaryota</taxon>
        <taxon>Fungi</taxon>
        <taxon>Fungi incertae sedis</taxon>
        <taxon>Mucoromycota</taxon>
        <taxon>Mortierellomycotina</taxon>
        <taxon>Mortierellomycetes</taxon>
        <taxon>Mortierellales</taxon>
        <taxon>Mortierellaceae</taxon>
        <taxon>Linnemannia</taxon>
    </lineage>
</organism>
<dbReference type="InterPro" id="IPR045241">
    <property type="entry name" value="Prp46/PLRG1-like"/>
</dbReference>
<dbReference type="EMBL" id="JAAAUQ010003100">
    <property type="protein sequence ID" value="KAF9118926.1"/>
    <property type="molecule type" value="Genomic_DNA"/>
</dbReference>
<dbReference type="AlphaFoldDB" id="A0A9P5QZV1"/>
<dbReference type="Gene3D" id="2.130.10.10">
    <property type="entry name" value="YVTN repeat-like/Quinoprotein amine dehydrogenase"/>
    <property type="match status" value="1"/>
</dbReference>
<comment type="caution">
    <text evidence="3">The sequence shown here is derived from an EMBL/GenBank/DDBJ whole genome shotgun (WGS) entry which is preliminary data.</text>
</comment>
<dbReference type="Proteomes" id="UP000748756">
    <property type="component" value="Unassembled WGS sequence"/>
</dbReference>
<dbReference type="PANTHER" id="PTHR19923">
    <property type="entry name" value="WD40 REPEAT PROTEINPRL1/PRL2-RELATED"/>
    <property type="match status" value="1"/>
</dbReference>
<feature type="non-terminal residue" evidence="3">
    <location>
        <position position="1"/>
    </location>
</feature>
<dbReference type="GO" id="GO:0000398">
    <property type="term" value="P:mRNA splicing, via spliceosome"/>
    <property type="evidence" value="ECO:0007669"/>
    <property type="project" value="InterPro"/>
</dbReference>
<dbReference type="GO" id="GO:0071011">
    <property type="term" value="C:precatalytic spliceosome"/>
    <property type="evidence" value="ECO:0007669"/>
    <property type="project" value="TreeGrafter"/>
</dbReference>
<reference evidence="3" key="1">
    <citation type="journal article" date="2020" name="Fungal Divers.">
        <title>Resolving the Mortierellaceae phylogeny through synthesis of multi-gene phylogenetics and phylogenomics.</title>
        <authorList>
            <person name="Vandepol N."/>
            <person name="Liber J."/>
            <person name="Desiro A."/>
            <person name="Na H."/>
            <person name="Kennedy M."/>
            <person name="Barry K."/>
            <person name="Grigoriev I.V."/>
            <person name="Miller A.N."/>
            <person name="O'Donnell K."/>
            <person name="Stajich J.E."/>
            <person name="Bonito G."/>
        </authorList>
    </citation>
    <scope>NUCLEOTIDE SEQUENCE</scope>
    <source>
        <strain evidence="3">NRRL 6426</strain>
    </source>
</reference>
<keyword evidence="2" id="KW-0853">WD repeat</keyword>
<comment type="similarity">
    <text evidence="1">Belongs to the WD repeat PRL1/PRL2 family.</text>
</comment>
<dbReference type="InterPro" id="IPR015943">
    <property type="entry name" value="WD40/YVTN_repeat-like_dom_sf"/>
</dbReference>
<dbReference type="PANTHER" id="PTHR19923:SF0">
    <property type="entry name" value="PLEIOTROPIC REGULATOR 1"/>
    <property type="match status" value="1"/>
</dbReference>
<gene>
    <name evidence="3" type="primary">PRP46_1</name>
    <name evidence="3" type="ORF">BG015_006492</name>
</gene>
<dbReference type="InterPro" id="IPR001680">
    <property type="entry name" value="WD40_rpt"/>
</dbReference>
<evidence type="ECO:0000256" key="2">
    <source>
        <dbReference type="PROSITE-ProRule" id="PRU00221"/>
    </source>
</evidence>
<proteinExistence type="inferred from homology"/>
<sequence>EAGIFCAEFDKTGLRLITGEADKTIKIWKEDDQATPETHPLDWKPSLMRKRY</sequence>
<name>A0A9P5QZV1_9FUNG</name>
<accession>A0A9P5QZV1</accession>
<dbReference type="GO" id="GO:0071013">
    <property type="term" value="C:catalytic step 2 spliceosome"/>
    <property type="evidence" value="ECO:0007669"/>
    <property type="project" value="TreeGrafter"/>
</dbReference>